<name>A0A543CCH4_9ACTN</name>
<dbReference type="RefSeq" id="WP_185791995.1">
    <property type="nucleotide sequence ID" value="NZ_VFOZ01000001.1"/>
</dbReference>
<organism evidence="2 3">
    <name type="scientific">Actinoallomurus bryophytorum</name>
    <dbReference type="NCBI Taxonomy" id="1490222"/>
    <lineage>
        <taxon>Bacteria</taxon>
        <taxon>Bacillati</taxon>
        <taxon>Actinomycetota</taxon>
        <taxon>Actinomycetes</taxon>
        <taxon>Streptosporangiales</taxon>
        <taxon>Thermomonosporaceae</taxon>
        <taxon>Actinoallomurus</taxon>
    </lineage>
</organism>
<accession>A0A543CCH4</accession>
<protein>
    <submittedName>
        <fullName evidence="2">Uncharacterized protein</fullName>
    </submittedName>
</protein>
<keyword evidence="3" id="KW-1185">Reference proteome</keyword>
<evidence type="ECO:0000256" key="1">
    <source>
        <dbReference type="SAM" id="MobiDB-lite"/>
    </source>
</evidence>
<dbReference type="EMBL" id="VFOZ01000001">
    <property type="protein sequence ID" value="TQL94774.1"/>
    <property type="molecule type" value="Genomic_DNA"/>
</dbReference>
<comment type="caution">
    <text evidence="2">The sequence shown here is derived from an EMBL/GenBank/DDBJ whole genome shotgun (WGS) entry which is preliminary data.</text>
</comment>
<reference evidence="2 3" key="1">
    <citation type="submission" date="2019-06" db="EMBL/GenBank/DDBJ databases">
        <title>Sequencing the genomes of 1000 actinobacteria strains.</title>
        <authorList>
            <person name="Klenk H.-P."/>
        </authorList>
    </citation>
    <scope>NUCLEOTIDE SEQUENCE [LARGE SCALE GENOMIC DNA]</scope>
    <source>
        <strain evidence="2 3">DSM 102200</strain>
    </source>
</reference>
<feature type="compositionally biased region" description="Acidic residues" evidence="1">
    <location>
        <begin position="35"/>
        <end position="49"/>
    </location>
</feature>
<dbReference type="AlphaFoldDB" id="A0A543CCH4"/>
<proteinExistence type="predicted"/>
<gene>
    <name evidence="2" type="ORF">FB559_0256</name>
</gene>
<feature type="region of interest" description="Disordered" evidence="1">
    <location>
        <begin position="1"/>
        <end position="49"/>
    </location>
</feature>
<sequence>MIANSGPGGREPMTPEEFTHAMQMLRHEPVRHDPDDLEPDDEDDEDAGQ</sequence>
<dbReference type="Proteomes" id="UP000316096">
    <property type="component" value="Unassembled WGS sequence"/>
</dbReference>
<feature type="compositionally biased region" description="Basic and acidic residues" evidence="1">
    <location>
        <begin position="25"/>
        <end position="34"/>
    </location>
</feature>
<evidence type="ECO:0000313" key="2">
    <source>
        <dbReference type="EMBL" id="TQL94774.1"/>
    </source>
</evidence>
<evidence type="ECO:0000313" key="3">
    <source>
        <dbReference type="Proteomes" id="UP000316096"/>
    </source>
</evidence>